<dbReference type="KEGG" id="spq:SPAB_05388"/>
<sequence>MVLFRGQYEKTDYGDADRCTGQGFYCLCYFYRSATGFCLSRCG</sequence>
<proteinExistence type="predicted"/>
<accession>A0A6C6ZAY4</accession>
<name>A0A6C6ZAY4_SALPB</name>
<evidence type="ECO:0000313" key="1">
    <source>
        <dbReference type="EMBL" id="ABX70661.1"/>
    </source>
</evidence>
<protein>
    <submittedName>
        <fullName evidence="1">Uncharacterized protein</fullName>
    </submittedName>
</protein>
<evidence type="ECO:0000313" key="2">
    <source>
        <dbReference type="Proteomes" id="UP000008556"/>
    </source>
</evidence>
<dbReference type="AlphaFoldDB" id="A0A6C6ZAY4"/>
<dbReference type="EMBL" id="CP000886">
    <property type="protein sequence ID" value="ABX70661.1"/>
    <property type="molecule type" value="Genomic_DNA"/>
</dbReference>
<gene>
    <name evidence="1" type="ordered locus">SPAB_05388</name>
</gene>
<organism evidence="1 2">
    <name type="scientific">Salmonella paratyphi B (strain ATCC BAA-1250 / SPB7)</name>
    <dbReference type="NCBI Taxonomy" id="1016998"/>
    <lineage>
        <taxon>Bacteria</taxon>
        <taxon>Pseudomonadati</taxon>
        <taxon>Pseudomonadota</taxon>
        <taxon>Gammaproteobacteria</taxon>
        <taxon>Enterobacterales</taxon>
        <taxon>Enterobacteriaceae</taxon>
        <taxon>Salmonella</taxon>
    </lineage>
</organism>
<reference evidence="1 2" key="1">
    <citation type="submission" date="2007-11" db="EMBL/GenBank/DDBJ databases">
        <authorList>
            <consortium name="The Salmonella enterica serovar Paratyphi B Genome Sequencing Project"/>
            <person name="McClelland M."/>
            <person name="Sanderson E.K."/>
            <person name="Porwollik S."/>
            <person name="Spieth J."/>
            <person name="Clifton W.S."/>
            <person name="Fulton R."/>
            <person name="Cordes M."/>
            <person name="Wollam A."/>
            <person name="Shah N."/>
            <person name="Pepin K."/>
            <person name="Bhonagiri V."/>
            <person name="Nash W."/>
            <person name="Johnson M."/>
            <person name="Thiruvilangam P."/>
            <person name="Wilson R."/>
        </authorList>
    </citation>
    <scope>NUCLEOTIDE SEQUENCE [LARGE SCALE GENOMIC DNA]</scope>
    <source>
        <strain evidence="2">ATCC BAA-1250 / SPB7</strain>
    </source>
</reference>
<dbReference type="Proteomes" id="UP000008556">
    <property type="component" value="Chromosome"/>
</dbReference>